<reference evidence="2" key="1">
    <citation type="journal article" date="2006" name="Genetics">
        <title>Sequence diversity, reproductive isolation and species concepts in Saccharomyces.</title>
        <authorList>
            <person name="Liti G."/>
            <person name="Barton D.B."/>
            <person name="Louis E.J."/>
        </authorList>
    </citation>
    <scope>NUCLEOTIDE SEQUENCE</scope>
    <source>
        <strain evidence="2">NBRC10996</strain>
    </source>
</reference>
<feature type="compositionally biased region" description="Basic residues" evidence="1">
    <location>
        <begin position="336"/>
        <end position="349"/>
    </location>
</feature>
<gene>
    <name evidence="2" type="primary">NEJ1</name>
</gene>
<dbReference type="AlphaFoldDB" id="Q0P6Z0"/>
<proteinExistence type="predicted"/>
<organism evidence="2">
    <name type="scientific">Saccharomyces mikatae</name>
    <name type="common">Yeast</name>
    <dbReference type="NCBI Taxonomy" id="114525"/>
    <lineage>
        <taxon>Eukaryota</taxon>
        <taxon>Fungi</taxon>
        <taxon>Dikarya</taxon>
        <taxon>Ascomycota</taxon>
        <taxon>Saccharomycotina</taxon>
        <taxon>Saccharomycetes</taxon>
        <taxon>Saccharomycetales</taxon>
        <taxon>Saccharomycetaceae</taxon>
        <taxon>Saccharomyces</taxon>
    </lineage>
</organism>
<evidence type="ECO:0000256" key="1">
    <source>
        <dbReference type="SAM" id="MobiDB-lite"/>
    </source>
</evidence>
<name>Q0P6Z0_SACMI</name>
<protein>
    <submittedName>
        <fullName evidence="2">NEJ1 protein</fullName>
    </submittedName>
</protein>
<dbReference type="EMBL" id="AM296392">
    <property type="protein sequence ID" value="CAL35926.1"/>
    <property type="molecule type" value="Genomic_DNA"/>
</dbReference>
<sequence length="349" mass="39324">MMDPEYIERQLKHSTWFVKRINGEGNCLVTFLPMRSSITILVVVLVSLNHLMPSVFKLTQTQLSQQCQSQGFTDNTSLDQIKLKLMDILRCPQKINQIELTGSNLNLNFNISPEITISIKIVPSHVTKDTCSTILQNLSMLLLKLINFSAQYQSIQQDILNEKQQCLDYLLRSLNDLDGGSKIICQWAPENSRNYESLQPSTCDDIIKKLHNRGKCQDPDSPADSLTVLLCSEKKFQDISQIEESEESIKEGARFPGAKDLCDDDFELQLEPSSETQPKSYRDMKATIGSNATIANRNANSLLCPENFPGYESTSSKRTKPASVVSLTSSPAGERPRKKRRFGKIKIKN</sequence>
<feature type="region of interest" description="Disordered" evidence="1">
    <location>
        <begin position="306"/>
        <end position="349"/>
    </location>
</feature>
<evidence type="ECO:0000313" key="2">
    <source>
        <dbReference type="EMBL" id="CAL35926.1"/>
    </source>
</evidence>
<accession>Q0P6Z0</accession>